<keyword evidence="2" id="KW-1185">Reference proteome</keyword>
<accession>A0A1H9UWY7</accession>
<proteinExistence type="predicted"/>
<dbReference type="AlphaFoldDB" id="A0A1H9UWY7"/>
<protein>
    <submittedName>
        <fullName evidence="1">Uncharacterized protein</fullName>
    </submittedName>
</protein>
<evidence type="ECO:0000313" key="1">
    <source>
        <dbReference type="EMBL" id="SES13841.1"/>
    </source>
</evidence>
<dbReference type="OrthoDB" id="3773711at2"/>
<dbReference type="Proteomes" id="UP000199503">
    <property type="component" value="Unassembled WGS sequence"/>
</dbReference>
<sequence>MGWADHYRRRDALDAVLNDARRDPSAPLIVDPDVFGSLRELLLALDHRWQNKLTARMENAGLNGPVDEDRVRAELAADEPVLRAVLDAHLPLDSYRAVGMTP</sequence>
<organism evidence="1 2">
    <name type="scientific">Lentzea albida</name>
    <dbReference type="NCBI Taxonomy" id="65499"/>
    <lineage>
        <taxon>Bacteria</taxon>
        <taxon>Bacillati</taxon>
        <taxon>Actinomycetota</taxon>
        <taxon>Actinomycetes</taxon>
        <taxon>Pseudonocardiales</taxon>
        <taxon>Pseudonocardiaceae</taxon>
        <taxon>Lentzea</taxon>
    </lineage>
</organism>
<name>A0A1H9UWY7_9PSEU</name>
<reference evidence="2" key="1">
    <citation type="submission" date="2016-10" db="EMBL/GenBank/DDBJ databases">
        <authorList>
            <person name="Varghese N."/>
            <person name="Submissions S."/>
        </authorList>
    </citation>
    <scope>NUCLEOTIDE SEQUENCE [LARGE SCALE GENOMIC DNA]</scope>
    <source>
        <strain evidence="2">DSM 44437</strain>
    </source>
</reference>
<gene>
    <name evidence="1" type="ORF">SAMN04488000_116192</name>
</gene>
<dbReference type="RefSeq" id="WP_089922433.1">
    <property type="nucleotide sequence ID" value="NZ_FOFV01000016.1"/>
</dbReference>
<evidence type="ECO:0000313" key="2">
    <source>
        <dbReference type="Proteomes" id="UP000199503"/>
    </source>
</evidence>
<dbReference type="EMBL" id="FOFV01000016">
    <property type="protein sequence ID" value="SES13841.1"/>
    <property type="molecule type" value="Genomic_DNA"/>
</dbReference>
<dbReference type="STRING" id="65499.SAMN04488000_116192"/>